<dbReference type="EMBL" id="FVZE01000001">
    <property type="protein sequence ID" value="SLJ90687.1"/>
    <property type="molecule type" value="Genomic_DNA"/>
</dbReference>
<evidence type="ECO:0000256" key="4">
    <source>
        <dbReference type="ARBA" id="ARBA00022598"/>
    </source>
</evidence>
<dbReference type="GO" id="GO:0008841">
    <property type="term" value="F:dihydrofolate synthase activity"/>
    <property type="evidence" value="ECO:0007669"/>
    <property type="project" value="TreeGrafter"/>
</dbReference>
<dbReference type="STRING" id="428990.SAMN06295987_1011248"/>
<dbReference type="PANTHER" id="PTHR11136">
    <property type="entry name" value="FOLYLPOLYGLUTAMATE SYNTHASE-RELATED"/>
    <property type="match status" value="1"/>
</dbReference>
<dbReference type="PANTHER" id="PTHR11136:SF0">
    <property type="entry name" value="DIHYDROFOLATE SYNTHETASE-RELATED"/>
    <property type="match status" value="1"/>
</dbReference>
<keyword evidence="6 10" id="KW-0547">Nucleotide-binding</keyword>
<dbReference type="Gene3D" id="3.40.1190.10">
    <property type="entry name" value="Mur-like, catalytic domain"/>
    <property type="match status" value="1"/>
</dbReference>
<dbReference type="EC" id="6.3.2.17" evidence="3"/>
<comment type="catalytic activity">
    <reaction evidence="9">
        <text>(6S)-5,6,7,8-tetrahydrofolyl-(gamma-L-Glu)(n) + L-glutamate + ATP = (6S)-5,6,7,8-tetrahydrofolyl-(gamma-L-Glu)(n+1) + ADP + phosphate + H(+)</text>
        <dbReference type="Rhea" id="RHEA:10580"/>
        <dbReference type="Rhea" id="RHEA-COMP:14738"/>
        <dbReference type="Rhea" id="RHEA-COMP:14740"/>
        <dbReference type="ChEBI" id="CHEBI:15378"/>
        <dbReference type="ChEBI" id="CHEBI:29985"/>
        <dbReference type="ChEBI" id="CHEBI:30616"/>
        <dbReference type="ChEBI" id="CHEBI:43474"/>
        <dbReference type="ChEBI" id="CHEBI:141005"/>
        <dbReference type="ChEBI" id="CHEBI:456216"/>
        <dbReference type="EC" id="6.3.2.17"/>
    </reaction>
</comment>
<evidence type="ECO:0000256" key="7">
    <source>
        <dbReference type="ARBA" id="ARBA00022840"/>
    </source>
</evidence>
<evidence type="ECO:0000256" key="1">
    <source>
        <dbReference type="ARBA" id="ARBA00001946"/>
    </source>
</evidence>
<reference evidence="12" key="1">
    <citation type="submission" date="2017-02" db="EMBL/GenBank/DDBJ databases">
        <authorList>
            <person name="Varghese N."/>
            <person name="Submissions S."/>
        </authorList>
    </citation>
    <scope>NUCLEOTIDE SEQUENCE [LARGE SCALE GENOMIC DNA]</scope>
    <source>
        <strain evidence="12">SM117</strain>
    </source>
</reference>
<evidence type="ECO:0000313" key="11">
    <source>
        <dbReference type="EMBL" id="SLJ90687.1"/>
    </source>
</evidence>
<keyword evidence="12" id="KW-1185">Reference proteome</keyword>
<proteinExistence type="inferred from homology"/>
<gene>
    <name evidence="11" type="ORF">SAMN06295987_1011248</name>
</gene>
<dbReference type="PROSITE" id="PS01012">
    <property type="entry name" value="FOLYLPOLYGLU_SYNT_2"/>
    <property type="match status" value="1"/>
</dbReference>
<dbReference type="Gene3D" id="3.90.190.20">
    <property type="entry name" value="Mur ligase, C-terminal domain"/>
    <property type="match status" value="1"/>
</dbReference>
<evidence type="ECO:0000256" key="6">
    <source>
        <dbReference type="ARBA" id="ARBA00022741"/>
    </source>
</evidence>
<organism evidence="11 12">
    <name type="scientific">Novosphingobium mathurense</name>
    <dbReference type="NCBI Taxonomy" id="428990"/>
    <lineage>
        <taxon>Bacteria</taxon>
        <taxon>Pseudomonadati</taxon>
        <taxon>Pseudomonadota</taxon>
        <taxon>Alphaproteobacteria</taxon>
        <taxon>Sphingomonadales</taxon>
        <taxon>Sphingomonadaceae</taxon>
        <taxon>Novosphingobium</taxon>
    </lineage>
</organism>
<keyword evidence="4 10" id="KW-0436">Ligase</keyword>
<keyword evidence="5" id="KW-0479">Metal-binding</keyword>
<dbReference type="FunFam" id="3.40.1190.10:FF:000011">
    <property type="entry name" value="Folylpolyglutamate synthase/dihydrofolate synthase"/>
    <property type="match status" value="1"/>
</dbReference>
<dbReference type="GO" id="GO:0005737">
    <property type="term" value="C:cytoplasm"/>
    <property type="evidence" value="ECO:0007669"/>
    <property type="project" value="TreeGrafter"/>
</dbReference>
<dbReference type="GO" id="GO:0046872">
    <property type="term" value="F:metal ion binding"/>
    <property type="evidence" value="ECO:0007669"/>
    <property type="project" value="UniProtKB-KW"/>
</dbReference>
<keyword evidence="8" id="KW-0460">Magnesium</keyword>
<dbReference type="GO" id="GO:0004326">
    <property type="term" value="F:tetrahydrofolylpolyglutamate synthase activity"/>
    <property type="evidence" value="ECO:0007669"/>
    <property type="project" value="UniProtKB-EC"/>
</dbReference>
<name>A0A1U6H4K4_9SPHN</name>
<accession>A0A1U6H4K4</accession>
<dbReference type="Proteomes" id="UP000190989">
    <property type="component" value="Unassembled WGS sequence"/>
</dbReference>
<evidence type="ECO:0000256" key="8">
    <source>
        <dbReference type="ARBA" id="ARBA00022842"/>
    </source>
</evidence>
<comment type="similarity">
    <text evidence="2 10">Belongs to the folylpolyglutamate synthase family.</text>
</comment>
<dbReference type="InterPro" id="IPR036615">
    <property type="entry name" value="Mur_ligase_C_dom_sf"/>
</dbReference>
<dbReference type="GO" id="GO:0005524">
    <property type="term" value="F:ATP binding"/>
    <property type="evidence" value="ECO:0007669"/>
    <property type="project" value="UniProtKB-KW"/>
</dbReference>
<evidence type="ECO:0000256" key="2">
    <source>
        <dbReference type="ARBA" id="ARBA00008276"/>
    </source>
</evidence>
<protein>
    <recommendedName>
        <fullName evidence="3">tetrahydrofolate synthase</fullName>
        <ecNumber evidence="3">6.3.2.17</ecNumber>
    </recommendedName>
</protein>
<dbReference type="InterPro" id="IPR036565">
    <property type="entry name" value="Mur-like_cat_sf"/>
</dbReference>
<dbReference type="InterPro" id="IPR018109">
    <property type="entry name" value="Folylpolyglutamate_synth_CS"/>
</dbReference>
<dbReference type="SUPFAM" id="SSF53623">
    <property type="entry name" value="MurD-like peptide ligases, catalytic domain"/>
    <property type="match status" value="1"/>
</dbReference>
<dbReference type="PIRSF" id="PIRSF001563">
    <property type="entry name" value="Folylpolyglu_synth"/>
    <property type="match status" value="1"/>
</dbReference>
<dbReference type="SUPFAM" id="SSF53244">
    <property type="entry name" value="MurD-like peptide ligases, peptide-binding domain"/>
    <property type="match status" value="1"/>
</dbReference>
<evidence type="ECO:0000256" key="5">
    <source>
        <dbReference type="ARBA" id="ARBA00022723"/>
    </source>
</evidence>
<comment type="cofactor">
    <cofactor evidence="1">
        <name>Mg(2+)</name>
        <dbReference type="ChEBI" id="CHEBI:18420"/>
    </cofactor>
</comment>
<sequence>MRDFAVSDDPRVQAQLDRLGALSVPQGRIGLDVVRVLLDRLGNPQRNMPPVFHVAGTNGKGSTCAFLRAALEAAGKTVHVFTSPHLVRFNERIRVSGKLIADETLAELLNEVLDVAVAAGIGASFFEVSTAAAFLAFSRYPADACVIEVGLGGRFDATNVIEAPVVCGIASLGIDHEAFLLSPEDNVPTDAMARIAFEKAGIAKSGAALVTLDYTPAMNQAIQGQAAIVGAPVIRRGQDWAIVASPEGLTYSDAQGSLPLPTPRMPGLHQGVNAGLAIAMLRQQQAIDIPQGAYAQAMEQASWPARLQRLGDGPLTALLPSGTTCWLDGGHNPDAGNAIATHFRRPTRVHLILGMLANKVPQALLDPLRERLASVTVVPVPGHDCHGLDAFLQVPEIPVPVAAASVRAALSTLEIDPAQDEVVLIGGSLYLAGTVLRDNDEIPE</sequence>
<dbReference type="RefSeq" id="WP_079729741.1">
    <property type="nucleotide sequence ID" value="NZ_FVZE01000001.1"/>
</dbReference>
<evidence type="ECO:0000256" key="3">
    <source>
        <dbReference type="ARBA" id="ARBA00013025"/>
    </source>
</evidence>
<dbReference type="NCBIfam" id="TIGR01499">
    <property type="entry name" value="folC"/>
    <property type="match status" value="1"/>
</dbReference>
<evidence type="ECO:0000313" key="12">
    <source>
        <dbReference type="Proteomes" id="UP000190989"/>
    </source>
</evidence>
<dbReference type="InterPro" id="IPR001645">
    <property type="entry name" value="Folylpolyglutamate_synth"/>
</dbReference>
<evidence type="ECO:0000256" key="9">
    <source>
        <dbReference type="ARBA" id="ARBA00047493"/>
    </source>
</evidence>
<dbReference type="AlphaFoldDB" id="A0A1U6H4K4"/>
<keyword evidence="7 10" id="KW-0067">ATP-binding</keyword>
<evidence type="ECO:0000256" key="10">
    <source>
        <dbReference type="PIRNR" id="PIRNR001563"/>
    </source>
</evidence>